<feature type="transmembrane region" description="Helical" evidence="2">
    <location>
        <begin position="171"/>
        <end position="189"/>
    </location>
</feature>
<feature type="region of interest" description="Disordered" evidence="1">
    <location>
        <begin position="341"/>
        <end position="411"/>
    </location>
</feature>
<feature type="transmembrane region" description="Helical" evidence="2">
    <location>
        <begin position="201"/>
        <end position="223"/>
    </location>
</feature>
<organism evidence="4 5">
    <name type="scientific">Discostella pseudostelligera</name>
    <dbReference type="NCBI Taxonomy" id="259834"/>
    <lineage>
        <taxon>Eukaryota</taxon>
        <taxon>Sar</taxon>
        <taxon>Stramenopiles</taxon>
        <taxon>Ochrophyta</taxon>
        <taxon>Bacillariophyta</taxon>
        <taxon>Coscinodiscophyceae</taxon>
        <taxon>Thalassiosirophycidae</taxon>
        <taxon>Stephanodiscales</taxon>
        <taxon>Stephanodiscaceae</taxon>
        <taxon>Discostella</taxon>
    </lineage>
</organism>
<dbReference type="InterPro" id="IPR001054">
    <property type="entry name" value="A/G_cyclase"/>
</dbReference>
<dbReference type="PANTHER" id="PTHR43336:SF3">
    <property type="entry name" value="GUANYLATE CYCLASE DOMAIN-CONTAINING PROTEIN"/>
    <property type="match status" value="1"/>
</dbReference>
<evidence type="ECO:0000256" key="1">
    <source>
        <dbReference type="SAM" id="MobiDB-lite"/>
    </source>
</evidence>
<feature type="domain" description="Guanylate cyclase" evidence="3">
    <location>
        <begin position="1254"/>
        <end position="1423"/>
    </location>
</feature>
<sequence>MQRGSTGSEFSSTVEEKPLGSKSSTPQRRESDISLTVDDLDPRDRPRKRSSVEFCTPDIQGLSERRIPRSVFPSVRRVSPSSNERHSDSTSSDELHSKNHQMPIWRSFVGGDGVPCRGDRPSIHFSQEGHVTFRSSSTFGESHFDESNFRKSSCLNDFQIHALKRTIDHPAWMGTTLFLILVILFGPAIRDIWLPKTADNAIDGVLTIAFVFLAVDIIIHCVVDRSYFSWSVKGHLGSFRFWFDTLSLLPILYEIAYINPLARSPMYVSVKLSKFGFPSHGWHDDTVESDFALVLTVGRVGLLMRFIRTFARFHNLGSARLLHAFHHMNWFQKLQRLSQGEGSEKQAMPASQRHLDSSSTWGERSRRDFGQSDSSLAEAGHHLKPCDESELDQPEVNKPSAKNKTPNWLRTPSAAKRGSILLQSISGSDSRSHIGAAMREITGQRVAVGALLAYIATVLFSWGEKDTTNLMTMLTLFGQTANEKYADFYVNAARSSVIPTLFQYTRADGNTTLFSRTYELSNGDVNDLREREILSVTIDMEGSNVFTTGLFDNSQATTANALVDLFTTFFILIVWVLAKVSFVGPVMTLVVEPIERMVRLLSMLMKDPLGYQDSPQYKMLRKEDDEVADESLWGKEVLKGMETNFLMSTILRVGSLMKVGFGSAGVEIIRNNLERGRHRDVLLLNKQGGSVSCIFLFCDIRRFTDATECLKEDIFVFTNKIAAVVHSICHSYGGSANKNIGDAFLVSWLLDDAPEREEDADELQPSMQPLFSAYHNQADKALLSVVKISMALHYDKYFTDAINDSAKNRLLLKLSNRKGPIVQMGFGLHAGRAVQGAIGSQRKLDATYISESVEQAEFLESSTKKYGVPVLMSDTFYDLLDNSNKYRCRKVDQVLRLTEQDGNTYDPDEILDAKKMILLFSTINEEFTEPELSTDRRESNISLTIDDLDIDPRDHQRSRSSVQFLPHVDHDLPSQCDTPESRQQSTDVFSALRRFTPEKSREHSDATNISEEAYIVTVLFSWGEVDTTNVMTMLTLFGQTSNTRIAESSVNIAHSSVIPTLFNYTRKEGNTTVLSRTYELSSGDVNDLRERETLRVIVTMEGSTVITTGLFDNSQATTAHALVELFTTFFFLIVWVVGVASFVGPVMTLVVEPIERMVRLLSMLMKDPLGYQDSPQYKMLRKEDDEVADESLWGKEVLKGMETNFLMSTILRVGSLMKVGFGSAGVEIIRNNLERGRHRDVLLLNKQGGSVSCIFLFCDIRQFTDATECLQEDVFVFTNKIAAVVHSICHSYGGSANKNIGDAFLVSWLLDDAPEREEDADDSYQPNNRNKPLFSAYHNQADKALLSVVKISMALHYDKYFTDAINESAKNRLLSKLSNRKGPIVQMGFGLHAGQAVQGAIGSQRKLDATYISESVEQAEFLESSTKKYGVPVLMSDAFYDLLDNSNKYRCRKVDQLLLLTGQDGNTYDPDEILDAKKMILYTFDMDIDALWRSPSAEDDNSQSSNSDIIEQWRSGQAAGSLKRRQSIIVRRSSMSGTRSSERSARALFAAAAAAADAKASLEKPTEKELVLPTGVRDYSERSWLEPDIRNIRRDFVSNGIIFPKFQEGLNSYFAKDWSNAKKCFELVLTQREDGPSMYFLEQMAEHNGIPPRDFVGYSLERG</sequence>
<proteinExistence type="predicted"/>
<feature type="compositionally biased region" description="Basic and acidic residues" evidence="1">
    <location>
        <begin position="83"/>
        <end position="97"/>
    </location>
</feature>
<dbReference type="Pfam" id="PF00211">
    <property type="entry name" value="Guanylate_cyc"/>
    <property type="match status" value="2"/>
</dbReference>
<evidence type="ECO:0000259" key="3">
    <source>
        <dbReference type="PROSITE" id="PS50125"/>
    </source>
</evidence>
<dbReference type="SUPFAM" id="SSF55073">
    <property type="entry name" value="Nucleotide cyclase"/>
    <property type="match status" value="2"/>
</dbReference>
<keyword evidence="2" id="KW-1133">Transmembrane helix</keyword>
<reference evidence="4 5" key="1">
    <citation type="submission" date="2024-10" db="EMBL/GenBank/DDBJ databases">
        <title>Updated reference genomes for cyclostephanoid diatoms.</title>
        <authorList>
            <person name="Roberts W.R."/>
            <person name="Alverson A.J."/>
        </authorList>
    </citation>
    <scope>NUCLEOTIDE SEQUENCE [LARGE SCALE GENOMIC DNA]</scope>
    <source>
        <strain evidence="4 5">AJA232-27</strain>
    </source>
</reference>
<evidence type="ECO:0000313" key="5">
    <source>
        <dbReference type="Proteomes" id="UP001530293"/>
    </source>
</evidence>
<feature type="transmembrane region" description="Helical" evidence="2">
    <location>
        <begin position="446"/>
        <end position="463"/>
    </location>
</feature>
<gene>
    <name evidence="4" type="ORF">ACHAWU_006374</name>
</gene>
<name>A0ABD3N415_9STRA</name>
<keyword evidence="2" id="KW-0472">Membrane</keyword>
<comment type="caution">
    <text evidence="4">The sequence shown here is derived from an EMBL/GenBank/DDBJ whole genome shotgun (WGS) entry which is preliminary data.</text>
</comment>
<dbReference type="Gene3D" id="3.30.70.1230">
    <property type="entry name" value="Nucleotide cyclase"/>
    <property type="match status" value="2"/>
</dbReference>
<keyword evidence="2" id="KW-0812">Transmembrane</keyword>
<feature type="domain" description="Guanylate cyclase" evidence="3">
    <location>
        <begin position="694"/>
        <end position="860"/>
    </location>
</feature>
<dbReference type="InterPro" id="IPR029787">
    <property type="entry name" value="Nucleotide_cyclase"/>
</dbReference>
<dbReference type="PANTHER" id="PTHR43336">
    <property type="entry name" value="OXYGEN SENSOR HISTIDINE KINASE RESPONSE REGULATOR DEVS/DOSS"/>
    <property type="match status" value="1"/>
</dbReference>
<feature type="compositionally biased region" description="Polar residues" evidence="1">
    <location>
        <begin position="1"/>
        <end position="13"/>
    </location>
</feature>
<feature type="region of interest" description="Disordered" evidence="1">
    <location>
        <begin position="1"/>
        <end position="97"/>
    </location>
</feature>
<feature type="compositionally biased region" description="Low complexity" evidence="1">
    <location>
        <begin position="69"/>
        <end position="82"/>
    </location>
</feature>
<evidence type="ECO:0000313" key="4">
    <source>
        <dbReference type="EMBL" id="KAL3770815.1"/>
    </source>
</evidence>
<dbReference type="CDD" id="cd07302">
    <property type="entry name" value="CHD"/>
    <property type="match status" value="2"/>
</dbReference>
<dbReference type="PROSITE" id="PS50125">
    <property type="entry name" value="GUANYLATE_CYCLASE_2"/>
    <property type="match status" value="2"/>
</dbReference>
<accession>A0ABD3N415</accession>
<evidence type="ECO:0000256" key="2">
    <source>
        <dbReference type="SAM" id="Phobius"/>
    </source>
</evidence>
<dbReference type="Proteomes" id="UP001530293">
    <property type="component" value="Unassembled WGS sequence"/>
</dbReference>
<feature type="compositionally biased region" description="Polar residues" evidence="1">
    <location>
        <begin position="400"/>
        <end position="410"/>
    </location>
</feature>
<protein>
    <recommendedName>
        <fullName evidence="3">Guanylate cyclase domain-containing protein</fullName>
    </recommendedName>
</protein>
<keyword evidence="5" id="KW-1185">Reference proteome</keyword>
<dbReference type="EMBL" id="JALLBG020000035">
    <property type="protein sequence ID" value="KAL3770815.1"/>
    <property type="molecule type" value="Genomic_DNA"/>
</dbReference>
<feature type="transmembrane region" description="Helical" evidence="2">
    <location>
        <begin position="569"/>
        <end position="591"/>
    </location>
</feature>